<dbReference type="EMBL" id="JASBWR010000026">
    <property type="protein sequence ID" value="KAJ9106995.1"/>
    <property type="molecule type" value="Genomic_DNA"/>
</dbReference>
<name>A0ACC2W7C1_9TREE</name>
<evidence type="ECO:0000313" key="1">
    <source>
        <dbReference type="EMBL" id="KAJ9106995.1"/>
    </source>
</evidence>
<proteinExistence type="predicted"/>
<gene>
    <name evidence="1" type="ORF">QFC19_002863</name>
</gene>
<evidence type="ECO:0000313" key="2">
    <source>
        <dbReference type="Proteomes" id="UP001241377"/>
    </source>
</evidence>
<comment type="caution">
    <text evidence="1">The sequence shown here is derived from an EMBL/GenBank/DDBJ whole genome shotgun (WGS) entry which is preliminary data.</text>
</comment>
<sequence>MEFLEQLQGLLANQQFDQARELVSESPSENKAELISYIGQLNFSQLTQASYTPDNLRSILEPIIDDSWVVEACATVVTENIDSAEEVVRIGLERTRGAKTWLQERLSSGIGATEVQETKDEWDRICQQLEHDASHRRLLELRSAFLGIQRNLAVWKSLYGQTTTSPKPGQDPDPDPDVIEIDDPWADSETASTTMDTLSDETTTSPAIPLSTFLSSSIPYIAITLAACGHTSPLLQLYNQCSDQLYPYRYAILDALPSYTSPQQVDSITPVIDRATGQERAIPPKGPPSYTLSWDHVDSLLEQRLSHSRDNPDYPLQPKPLDRDQVSRWYQQRVDRIQTELLIDLALEWCQIAVANGADELQQTGRELGFLERLVYDAGQGAQVYTLEAWTQLNDYQRVQAYLSASTAKSLASDIRRLVFPYLESVKSADTRNADIKRRILQRYTLEAPLEKSLAIFEASKATLPVQERIIDNDVDVARLALARLYGDDSFDKWDLKSRIFECLPVWDVAADELDEETSQEVTATTLESLASFIQPSTTRAAPGPADLLLFFEPLPFVALSRALDILDVHLESGEILAKWGVPAPLRTFLQTAFDREEQRRWAVRAARQAGRGFEDEDEWVSLMDDMLKLSGGGDGLLKGAFGLLGKEEVLKIFFSGVLSSGHFDLAKRLLNGSELDTPLGPGTVESLVLDASREFYDNSTSGNMHTDGMKMAYDCLAVAPPTQAIRREREFIEATSRITSFGVKSQRGDAISPLEIRLTKNRLDLVALVLSTSEDAYRHVEVVLDLANKLGYRGDNVAEVQVLGMLAEAAMQVPDFEPATDICERMIKLVDETGRRQHHNTKNGPPVSVESVKDVCWKTCYQLGKQTEFTDLSKRMKFLAKALEYCPPEMITEMLAVWRKLEDGHIRLEEAAKHRRDARIPEPEGSTRGHRRTGSAGSTLSADGLRGRTTTEQQLLGSRTAARAAKTLNKVAHDFSSRGFALPSLATPHFSRPASAQSRTRNDQSPARSETGSVNTMAIRDQLAGLGDGGEIKQQARKALVKGVGWLLGANENEMKDMNR</sequence>
<keyword evidence="2" id="KW-1185">Reference proteome</keyword>
<dbReference type="Proteomes" id="UP001241377">
    <property type="component" value="Unassembled WGS sequence"/>
</dbReference>
<organism evidence="1 2">
    <name type="scientific">Naganishia cerealis</name>
    <dbReference type="NCBI Taxonomy" id="610337"/>
    <lineage>
        <taxon>Eukaryota</taxon>
        <taxon>Fungi</taxon>
        <taxon>Dikarya</taxon>
        <taxon>Basidiomycota</taxon>
        <taxon>Agaricomycotina</taxon>
        <taxon>Tremellomycetes</taxon>
        <taxon>Filobasidiales</taxon>
        <taxon>Filobasidiaceae</taxon>
        <taxon>Naganishia</taxon>
    </lineage>
</organism>
<reference evidence="1" key="1">
    <citation type="submission" date="2023-04" db="EMBL/GenBank/DDBJ databases">
        <title>Draft Genome sequencing of Naganishia species isolated from polar environments using Oxford Nanopore Technology.</title>
        <authorList>
            <person name="Leo P."/>
            <person name="Venkateswaran K."/>
        </authorList>
    </citation>
    <scope>NUCLEOTIDE SEQUENCE</scope>
    <source>
        <strain evidence="1">MNA-CCFEE 5261</strain>
    </source>
</reference>
<protein>
    <submittedName>
        <fullName evidence="1">Uncharacterized protein</fullName>
    </submittedName>
</protein>
<accession>A0ACC2W7C1</accession>